<proteinExistence type="predicted"/>
<feature type="transmembrane region" description="Helical" evidence="6">
    <location>
        <begin position="386"/>
        <end position="404"/>
    </location>
</feature>
<keyword evidence="8" id="KW-1185">Reference proteome</keyword>
<organism evidence="7 8">
    <name type="scientific">Variovorax ginsengisoli</name>
    <dbReference type="NCBI Taxonomy" id="363844"/>
    <lineage>
        <taxon>Bacteria</taxon>
        <taxon>Pseudomonadati</taxon>
        <taxon>Pseudomonadota</taxon>
        <taxon>Betaproteobacteria</taxon>
        <taxon>Burkholderiales</taxon>
        <taxon>Comamonadaceae</taxon>
        <taxon>Variovorax</taxon>
    </lineage>
</organism>
<reference evidence="7" key="1">
    <citation type="submission" date="2023-06" db="EMBL/GenBank/DDBJ databases">
        <authorList>
            <person name="Jiang Y."/>
            <person name="Liu Q."/>
        </authorList>
    </citation>
    <scope>NUCLEOTIDE SEQUENCE</scope>
    <source>
        <strain evidence="7">CGMCC 1.12090</strain>
    </source>
</reference>
<feature type="transmembrane region" description="Helical" evidence="6">
    <location>
        <begin position="42"/>
        <end position="67"/>
    </location>
</feature>
<dbReference type="EMBL" id="JAUKVY010000002">
    <property type="protein sequence ID" value="MDO1531264.1"/>
    <property type="molecule type" value="Genomic_DNA"/>
</dbReference>
<comment type="subcellular location">
    <subcellularLocation>
        <location evidence="1">Cell membrane</location>
        <topology evidence="1">Multi-pass membrane protein</topology>
    </subcellularLocation>
</comment>
<evidence type="ECO:0000313" key="7">
    <source>
        <dbReference type="EMBL" id="MDO1531264.1"/>
    </source>
</evidence>
<feature type="transmembrane region" description="Helical" evidence="6">
    <location>
        <begin position="143"/>
        <end position="165"/>
    </location>
</feature>
<dbReference type="Pfam" id="PF01943">
    <property type="entry name" value="Polysacc_synt"/>
    <property type="match status" value="1"/>
</dbReference>
<evidence type="ECO:0000256" key="5">
    <source>
        <dbReference type="ARBA" id="ARBA00023136"/>
    </source>
</evidence>
<accession>A0ABT8RX91</accession>
<sequence length="430" mass="45730">MRQRKWIPRSYLVVLFGLACRAVLQAALTVVAARVLGRLDFGASVAIAGVAGFFATWAGLGAPALHLRDCAIEPYRWRSSFARMHRRIALSLLPLIAVAVLAAWFTINERISPLTVVLLVSGELLGAPTADLIARSFQGRSRYAAMAGAVCALPSLRLTMLGGTVLLTKSPVTLTHWAYVVFASGLILAACGFVLSFRSRRSKKDDGAASAKHASGVAFAAAAAASRVHSDVDKVILARMSSMGIAGEYSLAYRIVDVLLLPIVSLIEWSTRAMFEHGQSGAVHAVRVLWARWLGVIALSLLASVAMLGVAPFLPWIFGPQFEGVKEIARWLCLLPLTSACWITVRSIAATTGRERQAAAVESGGAILSVALCIALVALIDWRGAVVATCATHIAMTMVMLVVITRTSVGSAGAEVAGADHEPQPWRPQT</sequence>
<feature type="transmembrane region" description="Helical" evidence="6">
    <location>
        <begin position="88"/>
        <end position="107"/>
    </location>
</feature>
<evidence type="ECO:0000256" key="1">
    <source>
        <dbReference type="ARBA" id="ARBA00004651"/>
    </source>
</evidence>
<feature type="transmembrane region" description="Helical" evidence="6">
    <location>
        <begin position="293"/>
        <end position="316"/>
    </location>
</feature>
<feature type="transmembrane region" description="Helical" evidence="6">
    <location>
        <begin position="360"/>
        <end position="380"/>
    </location>
</feature>
<dbReference type="PROSITE" id="PS51257">
    <property type="entry name" value="PROKAR_LIPOPROTEIN"/>
    <property type="match status" value="1"/>
</dbReference>
<feature type="transmembrane region" description="Helical" evidence="6">
    <location>
        <begin position="328"/>
        <end position="348"/>
    </location>
</feature>
<dbReference type="PANTHER" id="PTHR30250:SF11">
    <property type="entry name" value="O-ANTIGEN TRANSPORTER-RELATED"/>
    <property type="match status" value="1"/>
</dbReference>
<keyword evidence="4 6" id="KW-1133">Transmembrane helix</keyword>
<dbReference type="PANTHER" id="PTHR30250">
    <property type="entry name" value="PST FAMILY PREDICTED COLANIC ACID TRANSPORTER"/>
    <property type="match status" value="1"/>
</dbReference>
<evidence type="ECO:0000256" key="4">
    <source>
        <dbReference type="ARBA" id="ARBA00022989"/>
    </source>
</evidence>
<name>A0ABT8RX91_9BURK</name>
<protein>
    <submittedName>
        <fullName evidence="7">Lipopolysaccharide biosynthesis protein</fullName>
    </submittedName>
</protein>
<evidence type="ECO:0000256" key="3">
    <source>
        <dbReference type="ARBA" id="ARBA00022692"/>
    </source>
</evidence>
<dbReference type="Proteomes" id="UP001169027">
    <property type="component" value="Unassembled WGS sequence"/>
</dbReference>
<dbReference type="InterPro" id="IPR002797">
    <property type="entry name" value="Polysacc_synth"/>
</dbReference>
<gene>
    <name evidence="7" type="ORF">Q2T77_03105</name>
</gene>
<keyword evidence="3 6" id="KW-0812">Transmembrane</keyword>
<dbReference type="InterPro" id="IPR050833">
    <property type="entry name" value="Poly_Biosynth_Transport"/>
</dbReference>
<evidence type="ECO:0000256" key="2">
    <source>
        <dbReference type="ARBA" id="ARBA00022475"/>
    </source>
</evidence>
<keyword evidence="5 6" id="KW-0472">Membrane</keyword>
<feature type="transmembrane region" description="Helical" evidence="6">
    <location>
        <begin position="113"/>
        <end position="134"/>
    </location>
</feature>
<feature type="transmembrane region" description="Helical" evidence="6">
    <location>
        <begin position="177"/>
        <end position="197"/>
    </location>
</feature>
<comment type="caution">
    <text evidence="7">The sequence shown here is derived from an EMBL/GenBank/DDBJ whole genome shotgun (WGS) entry which is preliminary data.</text>
</comment>
<keyword evidence="2" id="KW-1003">Cell membrane</keyword>
<evidence type="ECO:0000313" key="8">
    <source>
        <dbReference type="Proteomes" id="UP001169027"/>
    </source>
</evidence>
<evidence type="ECO:0000256" key="6">
    <source>
        <dbReference type="SAM" id="Phobius"/>
    </source>
</evidence>